<feature type="compositionally biased region" description="Basic and acidic residues" evidence="2">
    <location>
        <begin position="390"/>
        <end position="416"/>
    </location>
</feature>
<proteinExistence type="predicted"/>
<keyword evidence="3" id="KW-1133">Transmembrane helix</keyword>
<keyword evidence="3" id="KW-0812">Transmembrane</keyword>
<name>A0AA38X8J6_9EURO</name>
<feature type="coiled-coil region" evidence="1">
    <location>
        <begin position="309"/>
        <end position="357"/>
    </location>
</feature>
<organism evidence="4 5">
    <name type="scientific">Cladophialophora chaetospira</name>
    <dbReference type="NCBI Taxonomy" id="386627"/>
    <lineage>
        <taxon>Eukaryota</taxon>
        <taxon>Fungi</taxon>
        <taxon>Dikarya</taxon>
        <taxon>Ascomycota</taxon>
        <taxon>Pezizomycotina</taxon>
        <taxon>Eurotiomycetes</taxon>
        <taxon>Chaetothyriomycetidae</taxon>
        <taxon>Chaetothyriales</taxon>
        <taxon>Herpotrichiellaceae</taxon>
        <taxon>Cladophialophora</taxon>
    </lineage>
</organism>
<feature type="transmembrane region" description="Helical" evidence="3">
    <location>
        <begin position="21"/>
        <end position="40"/>
    </location>
</feature>
<accession>A0AA38X8J6</accession>
<feature type="compositionally biased region" description="Polar residues" evidence="2">
    <location>
        <begin position="1135"/>
        <end position="1145"/>
    </location>
</feature>
<feature type="coiled-coil region" evidence="1">
    <location>
        <begin position="859"/>
        <end position="912"/>
    </location>
</feature>
<dbReference type="Proteomes" id="UP001172673">
    <property type="component" value="Unassembled WGS sequence"/>
</dbReference>
<comment type="caution">
    <text evidence="4">The sequence shown here is derived from an EMBL/GenBank/DDBJ whole genome shotgun (WGS) entry which is preliminary data.</text>
</comment>
<evidence type="ECO:0000256" key="1">
    <source>
        <dbReference type="SAM" id="Coils"/>
    </source>
</evidence>
<feature type="compositionally biased region" description="Basic and acidic residues" evidence="2">
    <location>
        <begin position="1114"/>
        <end position="1132"/>
    </location>
</feature>
<dbReference type="AlphaFoldDB" id="A0AA38X8J6"/>
<keyword evidence="3" id="KW-0472">Membrane</keyword>
<dbReference type="EMBL" id="JAPDRK010000009">
    <property type="protein sequence ID" value="KAJ9608782.1"/>
    <property type="molecule type" value="Genomic_DNA"/>
</dbReference>
<feature type="compositionally biased region" description="Basic and acidic residues" evidence="2">
    <location>
        <begin position="452"/>
        <end position="463"/>
    </location>
</feature>
<feature type="transmembrane region" description="Helical" evidence="3">
    <location>
        <begin position="52"/>
        <end position="73"/>
    </location>
</feature>
<feature type="compositionally biased region" description="Polar residues" evidence="2">
    <location>
        <begin position="1078"/>
        <end position="1095"/>
    </location>
</feature>
<feature type="compositionally biased region" description="Basic and acidic residues" evidence="2">
    <location>
        <begin position="591"/>
        <end position="606"/>
    </location>
</feature>
<reference evidence="4" key="1">
    <citation type="submission" date="2022-10" db="EMBL/GenBank/DDBJ databases">
        <title>Culturing micro-colonial fungi from biological soil crusts in the Mojave desert and describing Neophaeococcomyces mojavensis, and introducing the new genera and species Taxawa tesnikishii.</title>
        <authorList>
            <person name="Kurbessoian T."/>
            <person name="Stajich J.E."/>
        </authorList>
    </citation>
    <scope>NUCLEOTIDE SEQUENCE</scope>
    <source>
        <strain evidence="4">TK_41</strain>
    </source>
</reference>
<evidence type="ECO:0000256" key="2">
    <source>
        <dbReference type="SAM" id="MobiDB-lite"/>
    </source>
</evidence>
<feature type="coiled-coil region" evidence="1">
    <location>
        <begin position="732"/>
        <end position="826"/>
    </location>
</feature>
<protein>
    <submittedName>
        <fullName evidence="4">Uncharacterized protein</fullName>
    </submittedName>
</protein>
<feature type="coiled-coil region" evidence="1">
    <location>
        <begin position="185"/>
        <end position="212"/>
    </location>
</feature>
<keyword evidence="1" id="KW-0175">Coiled coil</keyword>
<feature type="compositionally biased region" description="Polar residues" evidence="2">
    <location>
        <begin position="429"/>
        <end position="442"/>
    </location>
</feature>
<feature type="region of interest" description="Disordered" evidence="2">
    <location>
        <begin position="571"/>
        <end position="614"/>
    </location>
</feature>
<gene>
    <name evidence="4" type="ORF">H2200_006553</name>
</gene>
<keyword evidence="5" id="KW-1185">Reference proteome</keyword>
<feature type="coiled-coil region" evidence="1">
    <location>
        <begin position="239"/>
        <end position="273"/>
    </location>
</feature>
<evidence type="ECO:0000256" key="3">
    <source>
        <dbReference type="SAM" id="Phobius"/>
    </source>
</evidence>
<sequence length="1195" mass="135485">MDWERFKPLPHPAWMDEHMDVKYFWLVWVMSSISLSFLYPEIEWLPSLCLEAIVMVVLTILWELALLYFGISWSEDPPQTTVPGALAQGLRTTVFLLGHIVLCFLTGTWTALQVLWVVLWLIKEAFLDLANSEMVRNTRTTLASQAHAVIGFLRTAVHAHTAPAFTAIHDVLTERKSHQVALQENARMKEELVQLRKGLSQAKEETRGVEEELAYAKLRALDTRVHLPDDYGDYQRAIIQKKEQEIKELGEEISEQAEEIRLLKEELEDCKATDVSNQAEIKSLEKELGLSKAINDLDAKEVARLDAELDSCKTHLTNANKHLRKLRKEKAEQSAQLKGYENELEVLKEQLVAANARTGVVVKVATSDIGVQTDDDSEVHPAVTDAIEEPVERTVAESEGRGTEDDARKKSVKPEDDLPPGSPSLRVLPSSNDAQVNENSVPSTSDGSQSHSSEDDSSTRPVKDVPVANELAYETVVKTTVAAEGPSSTGGSIEAMEERVAERVASLNEANAVLKADVERAESAKASAEAVNATLLAAHESAIKERDEYMCQFEELRTELITSRESAASLEARLEEAQEKVASAEASETEQGQKLENARRELEEAQQKVTVSEQSVADYEIIKADLEESKKKSSDLETRNSLLESELTEFSKTELIQALGRFRATEETRDRDQNERNQARQERDNYKKESEDYKKESEDAQKGWKESHDAWKEIKRCRDADLAQWKLCDDKRMEAEDAVKKITKERDEAVQNLHSANSDVERITQERDQAVQNLQSANNLLTQGQDGDDRVALAQQEVERIRIEAQQEIERIKKIAEQHVERIKDEANAHVQSQVQAEFQRIKDEFKATFDNGERQFNRERYLRKEAEKARDAEKMEKEQAEAGLQTAMQAKEQAERARIIAEKQAERITSERRKWDGEIEGELRKVRADCREKDTKTQHLLKKLERHEVPEDMEMEDMEIDTRPTVSTAPAIPPFTFTASPSSEVNNLTQQLKEANEKLECTKKIMQKQIDGQAQRIGQLLDENFVHSLRMQIQLLQQEVSRLEEEMNLAKLERDHQTSIAEGLSVTVAIYREQAMNGGSSQPPHESGESSRPANEQRKRVLNTDNEASAPDSGKEETAKEEQVVEEERIVKKTNTTPEDSYTVQPPEPQPQNEPSQPAVEEQADRMTEDEFMKKWDDSDLDTDAVLDRFNKNI</sequence>
<feature type="region of interest" description="Disordered" evidence="2">
    <location>
        <begin position="1077"/>
        <end position="1168"/>
    </location>
</feature>
<evidence type="ECO:0000313" key="5">
    <source>
        <dbReference type="Proteomes" id="UP001172673"/>
    </source>
</evidence>
<feature type="coiled-coil region" evidence="1">
    <location>
        <begin position="986"/>
        <end position="1054"/>
    </location>
</feature>
<evidence type="ECO:0000313" key="4">
    <source>
        <dbReference type="EMBL" id="KAJ9608782.1"/>
    </source>
</evidence>
<feature type="region of interest" description="Disordered" evidence="2">
    <location>
        <begin position="372"/>
        <end position="467"/>
    </location>
</feature>
<feature type="region of interest" description="Disordered" evidence="2">
    <location>
        <begin position="664"/>
        <end position="706"/>
    </location>
</feature>
<feature type="transmembrane region" description="Helical" evidence="3">
    <location>
        <begin position="94"/>
        <end position="122"/>
    </location>
</feature>